<dbReference type="Pfam" id="PF02036">
    <property type="entry name" value="SCP2"/>
    <property type="match status" value="1"/>
</dbReference>
<dbReference type="SUPFAM" id="SSF55718">
    <property type="entry name" value="SCP-like"/>
    <property type="match status" value="1"/>
</dbReference>
<comment type="caution">
    <text evidence="2">The sequence shown here is derived from an EMBL/GenBank/DDBJ whole genome shotgun (WGS) entry which is preliminary data.</text>
</comment>
<feature type="domain" description="SCP2" evidence="1">
    <location>
        <begin position="24"/>
        <end position="117"/>
    </location>
</feature>
<evidence type="ECO:0000313" key="2">
    <source>
        <dbReference type="EMBL" id="GGF08744.1"/>
    </source>
</evidence>
<dbReference type="RefSeq" id="WP_188485873.1">
    <property type="nucleotide sequence ID" value="NZ_BMCS01000001.1"/>
</dbReference>
<gene>
    <name evidence="2" type="ORF">GCM10007298_00800</name>
</gene>
<evidence type="ECO:0000259" key="1">
    <source>
        <dbReference type="Pfam" id="PF02036"/>
    </source>
</evidence>
<dbReference type="Proteomes" id="UP000632454">
    <property type="component" value="Unassembled WGS sequence"/>
</dbReference>
<reference evidence="3" key="1">
    <citation type="journal article" date="2019" name="Int. J. Syst. Evol. Microbiol.">
        <title>The Global Catalogue of Microorganisms (GCM) 10K type strain sequencing project: providing services to taxonomists for standard genome sequencing and annotation.</title>
        <authorList>
            <consortium name="The Broad Institute Genomics Platform"/>
            <consortium name="The Broad Institute Genome Sequencing Center for Infectious Disease"/>
            <person name="Wu L."/>
            <person name="Ma J."/>
        </authorList>
    </citation>
    <scope>NUCLEOTIDE SEQUENCE [LARGE SCALE GENOMIC DNA]</scope>
    <source>
        <strain evidence="3">CCM 7855</strain>
    </source>
</reference>
<evidence type="ECO:0000313" key="3">
    <source>
        <dbReference type="Proteomes" id="UP000632454"/>
    </source>
</evidence>
<protein>
    <recommendedName>
        <fullName evidence="1">SCP2 domain-containing protein</fullName>
    </recommendedName>
</protein>
<dbReference type="EMBL" id="BMCS01000001">
    <property type="protein sequence ID" value="GGF08744.1"/>
    <property type="molecule type" value="Genomic_DNA"/>
</dbReference>
<organism evidence="2 3">
    <name type="scientific">Williamsia phyllosphaerae</name>
    <dbReference type="NCBI Taxonomy" id="885042"/>
    <lineage>
        <taxon>Bacteria</taxon>
        <taxon>Bacillati</taxon>
        <taxon>Actinomycetota</taxon>
        <taxon>Actinomycetes</taxon>
        <taxon>Mycobacteriales</taxon>
        <taxon>Nocardiaceae</taxon>
        <taxon>Williamsia</taxon>
    </lineage>
</organism>
<dbReference type="InterPro" id="IPR003033">
    <property type="entry name" value="SCP2_sterol-bd_dom"/>
</dbReference>
<keyword evidence="3" id="KW-1185">Reference proteome</keyword>
<sequence length="139" mass="14524">MGFASADEVCTYIGGIFETAFTDDEIGPKLAGTGIVLEFAFSEPEAHVVIDAANQKVFGDGLPGGLDAAPTPGATMSMTADVGSAYWQGKVNLPMAMAKKKISVDGNVAALLKLAPLSKKLFPTYVDRLKADGRDDLLV</sequence>
<accession>A0ABQ1U1G6</accession>
<name>A0ABQ1U1G6_9NOCA</name>
<dbReference type="Gene3D" id="3.30.1050.10">
    <property type="entry name" value="SCP2 sterol-binding domain"/>
    <property type="match status" value="1"/>
</dbReference>
<proteinExistence type="predicted"/>
<dbReference type="InterPro" id="IPR036527">
    <property type="entry name" value="SCP2_sterol-bd_dom_sf"/>
</dbReference>